<name>A0A2R6ANK9_9ARCH</name>
<proteinExistence type="predicted"/>
<evidence type="ECO:0000256" key="1">
    <source>
        <dbReference type="SAM" id="Phobius"/>
    </source>
</evidence>
<keyword evidence="1" id="KW-1133">Transmembrane helix</keyword>
<sequence>MGIRPVVIGTITTLLGGGGYIYSSLAKIFEPNSSLKFVAIDSNYQILFLLLIIAGLIVIALEPFAYRVKRV</sequence>
<organism evidence="2 3">
    <name type="scientific">Candidatus Marsarchaeota G1 archaeon OSP_C</name>
    <dbReference type="NCBI Taxonomy" id="1978154"/>
    <lineage>
        <taxon>Archaea</taxon>
        <taxon>Candidatus Marsarchaeota</taxon>
        <taxon>Candidatus Marsarchaeota group 1</taxon>
    </lineage>
</organism>
<accession>A0A2R6ANK9</accession>
<keyword evidence="1" id="KW-0812">Transmembrane</keyword>
<keyword evidence="1" id="KW-0472">Membrane</keyword>
<evidence type="ECO:0000313" key="2">
    <source>
        <dbReference type="EMBL" id="PSN87942.1"/>
    </source>
</evidence>
<feature type="transmembrane region" description="Helical" evidence="1">
    <location>
        <begin position="46"/>
        <end position="66"/>
    </location>
</feature>
<dbReference type="EMBL" id="NEXB01000039">
    <property type="protein sequence ID" value="PSN87942.1"/>
    <property type="molecule type" value="Genomic_DNA"/>
</dbReference>
<evidence type="ECO:0000313" key="3">
    <source>
        <dbReference type="Proteomes" id="UP000241473"/>
    </source>
</evidence>
<feature type="transmembrane region" description="Helical" evidence="1">
    <location>
        <begin position="6"/>
        <end position="25"/>
    </location>
</feature>
<gene>
    <name evidence="2" type="ORF">B9Q00_07230</name>
</gene>
<protein>
    <submittedName>
        <fullName evidence="2">Uncharacterized protein</fullName>
    </submittedName>
</protein>
<dbReference type="AlphaFoldDB" id="A0A2R6ANK9"/>
<dbReference type="Proteomes" id="UP000241473">
    <property type="component" value="Unassembled WGS sequence"/>
</dbReference>
<comment type="caution">
    <text evidence="2">The sequence shown here is derived from an EMBL/GenBank/DDBJ whole genome shotgun (WGS) entry which is preliminary data.</text>
</comment>
<reference evidence="2 3" key="1">
    <citation type="submission" date="2017-04" db="EMBL/GenBank/DDBJ databases">
        <title>Novel microbial lineages endemic to geothermal iron-oxide mats fill important gaps in the evolutionary history of Archaea.</title>
        <authorList>
            <person name="Jay Z.J."/>
            <person name="Beam J.P."/>
            <person name="Dlakic M."/>
            <person name="Rusch D.B."/>
            <person name="Kozubal M.A."/>
            <person name="Inskeep W.P."/>
        </authorList>
    </citation>
    <scope>NUCLEOTIDE SEQUENCE [LARGE SCALE GENOMIC DNA]</scope>
    <source>
        <strain evidence="2">OSP_C</strain>
    </source>
</reference>